<gene>
    <name evidence="11" type="primary">whiB</name>
    <name evidence="13" type="ORF">GCM10009544_09670</name>
</gene>
<comment type="PTM">
    <text evidence="11">The Fe-S cluster can be nitrosylated by nitric oxide (NO).</text>
</comment>
<feature type="binding site" evidence="11">
    <location>
        <position position="46"/>
    </location>
    <ligand>
        <name>[4Fe-4S] cluster</name>
        <dbReference type="ChEBI" id="CHEBI:49883"/>
    </ligand>
</feature>
<evidence type="ECO:0000256" key="4">
    <source>
        <dbReference type="ARBA" id="ARBA00022723"/>
    </source>
</evidence>
<comment type="caution">
    <text evidence="13">The sequence shown here is derived from an EMBL/GenBank/DDBJ whole genome shotgun (WGS) entry which is preliminary data.</text>
</comment>
<evidence type="ECO:0000256" key="6">
    <source>
        <dbReference type="ARBA" id="ARBA00023014"/>
    </source>
</evidence>
<keyword evidence="11" id="KW-0963">Cytoplasm</keyword>
<dbReference type="HAMAP" id="MF_01479">
    <property type="entry name" value="WhiB"/>
    <property type="match status" value="1"/>
</dbReference>
<dbReference type="PANTHER" id="PTHR38839:SF6">
    <property type="entry name" value="TRANSCRIPTIONAL REGULATOR WHIB1"/>
    <property type="match status" value="1"/>
</dbReference>
<evidence type="ECO:0000256" key="2">
    <source>
        <dbReference type="ARBA" id="ARBA00006597"/>
    </source>
</evidence>
<evidence type="ECO:0000256" key="5">
    <source>
        <dbReference type="ARBA" id="ARBA00023004"/>
    </source>
</evidence>
<keyword evidence="5 11" id="KW-0408">Iron</keyword>
<evidence type="ECO:0000256" key="10">
    <source>
        <dbReference type="ARBA" id="ARBA00023163"/>
    </source>
</evidence>
<evidence type="ECO:0000313" key="14">
    <source>
        <dbReference type="Proteomes" id="UP001499895"/>
    </source>
</evidence>
<dbReference type="RefSeq" id="WP_344086039.1">
    <property type="nucleotide sequence ID" value="NZ_BAAAHB010000005.1"/>
</dbReference>
<comment type="PTM">
    <text evidence="11">Upon Fe-S cluster removal intramolecular disulfide bonds are formed.</text>
</comment>
<comment type="cofactor">
    <cofactor evidence="11">
        <name>[4Fe-4S] cluster</name>
        <dbReference type="ChEBI" id="CHEBI:49883"/>
    </cofactor>
    <text evidence="11">Binds 1 [4Fe-4S] cluster per subunit. Following nitrosylation of the [4Fe-4S] cluster binds 1 [4Fe-8(NO)] cluster per subunit.</text>
</comment>
<accession>A0ABP3JCJ7</accession>
<keyword evidence="8 11" id="KW-0238">DNA-binding</keyword>
<dbReference type="InterPro" id="IPR003482">
    <property type="entry name" value="Whib"/>
</dbReference>
<feature type="binding site" evidence="11">
    <location>
        <position position="9"/>
    </location>
    <ligand>
        <name>[4Fe-4S] cluster</name>
        <dbReference type="ChEBI" id="CHEBI:49883"/>
    </ligand>
</feature>
<comment type="similarity">
    <text evidence="2 11">Belongs to the WhiB family.</text>
</comment>
<keyword evidence="4 11" id="KW-0479">Metal-binding</keyword>
<dbReference type="EMBL" id="BAAAHB010000005">
    <property type="protein sequence ID" value="GAA0448927.1"/>
    <property type="molecule type" value="Genomic_DNA"/>
</dbReference>
<reference evidence="14" key="1">
    <citation type="journal article" date="2019" name="Int. J. Syst. Evol. Microbiol.">
        <title>The Global Catalogue of Microorganisms (GCM) 10K type strain sequencing project: providing services to taxonomists for standard genome sequencing and annotation.</title>
        <authorList>
            <consortium name="The Broad Institute Genomics Platform"/>
            <consortium name="The Broad Institute Genome Sequencing Center for Infectious Disease"/>
            <person name="Wu L."/>
            <person name="Ma J."/>
        </authorList>
    </citation>
    <scope>NUCLEOTIDE SEQUENCE [LARGE SCALE GENOMIC DNA]</scope>
    <source>
        <strain evidence="14">JCM 10649</strain>
    </source>
</reference>
<evidence type="ECO:0000313" key="13">
    <source>
        <dbReference type="EMBL" id="GAA0448927.1"/>
    </source>
</evidence>
<keyword evidence="10 11" id="KW-0804">Transcription</keyword>
<evidence type="ECO:0000256" key="3">
    <source>
        <dbReference type="ARBA" id="ARBA00022485"/>
    </source>
</evidence>
<sequence length="87" mass="9827">MNWRQHAACREEDPDLFFPIGTGGPALGQAESAKSVCRRCPVQEMCLAWALESGQEFGVWGGTDEIERRALRKAGKRYESMARRRGR</sequence>
<protein>
    <recommendedName>
        <fullName evidence="11">Transcriptional regulator WhiB</fullName>
    </recommendedName>
</protein>
<dbReference type="Pfam" id="PF02467">
    <property type="entry name" value="Whib"/>
    <property type="match status" value="1"/>
</dbReference>
<evidence type="ECO:0000259" key="12">
    <source>
        <dbReference type="PROSITE" id="PS51674"/>
    </source>
</evidence>
<feature type="binding site" evidence="11">
    <location>
        <position position="37"/>
    </location>
    <ligand>
        <name>[4Fe-4S] cluster</name>
        <dbReference type="ChEBI" id="CHEBI:49883"/>
    </ligand>
</feature>
<feature type="binding site" evidence="11">
    <location>
        <position position="40"/>
    </location>
    <ligand>
        <name>[4Fe-4S] cluster</name>
        <dbReference type="ChEBI" id="CHEBI:49883"/>
    </ligand>
</feature>
<keyword evidence="9 11" id="KW-1015">Disulfide bond</keyword>
<proteinExistence type="inferred from homology"/>
<dbReference type="PROSITE" id="PS51674">
    <property type="entry name" value="4FE4S_WBL"/>
    <property type="match status" value="1"/>
</dbReference>
<comment type="subcellular location">
    <subcellularLocation>
        <location evidence="1 11">Cytoplasm</location>
    </subcellularLocation>
</comment>
<evidence type="ECO:0000256" key="1">
    <source>
        <dbReference type="ARBA" id="ARBA00004496"/>
    </source>
</evidence>
<evidence type="ECO:0000256" key="8">
    <source>
        <dbReference type="ARBA" id="ARBA00023125"/>
    </source>
</evidence>
<evidence type="ECO:0000256" key="7">
    <source>
        <dbReference type="ARBA" id="ARBA00023015"/>
    </source>
</evidence>
<keyword evidence="3 11" id="KW-0004">4Fe-4S</keyword>
<evidence type="ECO:0000256" key="9">
    <source>
        <dbReference type="ARBA" id="ARBA00023157"/>
    </source>
</evidence>
<comment type="function">
    <text evidence="11">Acts as a transcriptional regulator. Probably redox-responsive. The apo- but not holo-form probably binds DNA.</text>
</comment>
<feature type="domain" description="4Fe-4S Wbl-type" evidence="12">
    <location>
        <begin position="8"/>
        <end position="70"/>
    </location>
</feature>
<dbReference type="PANTHER" id="PTHR38839">
    <property type="entry name" value="TRANSCRIPTIONAL REGULATOR WHID-RELATED"/>
    <property type="match status" value="1"/>
</dbReference>
<evidence type="ECO:0000256" key="11">
    <source>
        <dbReference type="HAMAP-Rule" id="MF_01479"/>
    </source>
</evidence>
<dbReference type="InterPro" id="IPR034768">
    <property type="entry name" value="4FE4S_WBL"/>
</dbReference>
<organism evidence="13 14">
    <name type="scientific">Streptomyces stramineus</name>
    <dbReference type="NCBI Taxonomy" id="173861"/>
    <lineage>
        <taxon>Bacteria</taxon>
        <taxon>Bacillati</taxon>
        <taxon>Actinomycetota</taxon>
        <taxon>Actinomycetes</taxon>
        <taxon>Kitasatosporales</taxon>
        <taxon>Streptomycetaceae</taxon>
        <taxon>Streptomyces</taxon>
    </lineage>
</organism>
<keyword evidence="6 11" id="KW-0411">Iron-sulfur</keyword>
<keyword evidence="7 11" id="KW-0805">Transcription regulation</keyword>
<dbReference type="Proteomes" id="UP001499895">
    <property type="component" value="Unassembled WGS sequence"/>
</dbReference>
<keyword evidence="14" id="KW-1185">Reference proteome</keyword>
<name>A0ABP3JCJ7_9ACTN</name>